<evidence type="ECO:0000313" key="2">
    <source>
        <dbReference type="Proteomes" id="UP000695562"/>
    </source>
</evidence>
<comment type="caution">
    <text evidence="1">The sequence shown here is derived from an EMBL/GenBank/DDBJ whole genome shotgun (WGS) entry which is preliminary data.</text>
</comment>
<protein>
    <submittedName>
        <fullName evidence="1">Uncharacterized protein</fullName>
    </submittedName>
</protein>
<dbReference type="Proteomes" id="UP000695562">
    <property type="component" value="Unassembled WGS sequence"/>
</dbReference>
<accession>A0A8J4PQ55</accession>
<keyword evidence="2" id="KW-1185">Reference proteome</keyword>
<dbReference type="OrthoDB" id="2594567at2759"/>
<name>A0A8J4PQ55_9MYCE</name>
<evidence type="ECO:0000313" key="1">
    <source>
        <dbReference type="EMBL" id="KAF2070069.1"/>
    </source>
</evidence>
<organism evidence="1 2">
    <name type="scientific">Polysphondylium violaceum</name>
    <dbReference type="NCBI Taxonomy" id="133409"/>
    <lineage>
        <taxon>Eukaryota</taxon>
        <taxon>Amoebozoa</taxon>
        <taxon>Evosea</taxon>
        <taxon>Eumycetozoa</taxon>
        <taxon>Dictyostelia</taxon>
        <taxon>Dictyosteliales</taxon>
        <taxon>Dictyosteliaceae</taxon>
        <taxon>Polysphondylium</taxon>
    </lineage>
</organism>
<dbReference type="EMBL" id="AJWJ01000548">
    <property type="protein sequence ID" value="KAF2070069.1"/>
    <property type="molecule type" value="Genomic_DNA"/>
</dbReference>
<dbReference type="AlphaFoldDB" id="A0A8J4PQ55"/>
<proteinExistence type="predicted"/>
<sequence length="93" mass="10912">MKFTGFRYPEIDIIDYNFNHKSQDPENDIELDQIDGQWNYFQFGEFVGNQATMSKEYGYLRIDSNPFTSTVSASLLDHIKYLAQTKQSFKIPN</sequence>
<reference evidence="1" key="1">
    <citation type="submission" date="2020-01" db="EMBL/GenBank/DDBJ databases">
        <title>Development of genomics and gene disruption for Polysphondylium violaceum indicates a role for the polyketide synthase stlB in stalk morphogenesis.</title>
        <authorList>
            <person name="Narita B."/>
            <person name="Kawabe Y."/>
            <person name="Kin K."/>
            <person name="Saito T."/>
            <person name="Gibbs R."/>
            <person name="Kuspa A."/>
            <person name="Muzny D."/>
            <person name="Queller D."/>
            <person name="Richards S."/>
            <person name="Strassman J."/>
            <person name="Sucgang R."/>
            <person name="Worley K."/>
            <person name="Schaap P."/>
        </authorList>
    </citation>
    <scope>NUCLEOTIDE SEQUENCE</scope>
    <source>
        <strain evidence="1">QSvi11</strain>
    </source>
</reference>
<feature type="non-terminal residue" evidence="1">
    <location>
        <position position="93"/>
    </location>
</feature>
<gene>
    <name evidence="1" type="ORF">CYY_008615</name>
</gene>